<gene>
    <name evidence="7" type="primary">LOC113505368</name>
</gene>
<organism evidence="6 7">
    <name type="scientific">Trichoplusia ni</name>
    <name type="common">Cabbage looper</name>
    <dbReference type="NCBI Taxonomy" id="7111"/>
    <lineage>
        <taxon>Eukaryota</taxon>
        <taxon>Metazoa</taxon>
        <taxon>Ecdysozoa</taxon>
        <taxon>Arthropoda</taxon>
        <taxon>Hexapoda</taxon>
        <taxon>Insecta</taxon>
        <taxon>Pterygota</taxon>
        <taxon>Neoptera</taxon>
        <taxon>Endopterygota</taxon>
        <taxon>Lepidoptera</taxon>
        <taxon>Glossata</taxon>
        <taxon>Ditrysia</taxon>
        <taxon>Noctuoidea</taxon>
        <taxon>Noctuidae</taxon>
        <taxon>Plusiinae</taxon>
        <taxon>Trichoplusia</taxon>
    </lineage>
</organism>
<dbReference type="CDD" id="cd00340">
    <property type="entry name" value="GSH_Peroxidase"/>
    <property type="match status" value="1"/>
</dbReference>
<evidence type="ECO:0000256" key="3">
    <source>
        <dbReference type="ARBA" id="ARBA00022933"/>
    </source>
</evidence>
<keyword evidence="6" id="KW-1185">Reference proteome</keyword>
<evidence type="ECO:0000313" key="6">
    <source>
        <dbReference type="Proteomes" id="UP000322000"/>
    </source>
</evidence>
<dbReference type="Pfam" id="PF00255">
    <property type="entry name" value="GSHPx"/>
    <property type="match status" value="1"/>
</dbReference>
<dbReference type="SUPFAM" id="SSF52833">
    <property type="entry name" value="Thioredoxin-like"/>
    <property type="match status" value="1"/>
</dbReference>
<dbReference type="AlphaFoldDB" id="A0A7E5WSQ8"/>
<dbReference type="PROSITE" id="PS51355">
    <property type="entry name" value="GLUTATHIONE_PEROXID_3"/>
    <property type="match status" value="1"/>
</dbReference>
<dbReference type="InterPro" id="IPR036249">
    <property type="entry name" value="Thioredoxin-like_sf"/>
</dbReference>
<evidence type="ECO:0000256" key="1">
    <source>
        <dbReference type="ARBA" id="ARBA00006926"/>
    </source>
</evidence>
<dbReference type="InterPro" id="IPR029760">
    <property type="entry name" value="GPX_CS"/>
</dbReference>
<evidence type="ECO:0000256" key="5">
    <source>
        <dbReference type="RuleBase" id="RU000499"/>
    </source>
</evidence>
<keyword evidence="4 5" id="KW-0560">Oxidoreductase</keyword>
<name>A0A7E5WSQ8_TRINI</name>
<dbReference type="Proteomes" id="UP000322000">
    <property type="component" value="Chromosome 25"/>
</dbReference>
<reference evidence="7" key="1">
    <citation type="submission" date="2025-08" db="UniProtKB">
        <authorList>
            <consortium name="RefSeq"/>
        </authorList>
    </citation>
    <scope>IDENTIFICATION</scope>
</reference>
<dbReference type="PROSITE" id="PS00763">
    <property type="entry name" value="GLUTATHIONE_PEROXID_2"/>
    <property type="match status" value="1"/>
</dbReference>
<keyword evidence="2 5" id="KW-0575">Peroxidase</keyword>
<evidence type="ECO:0000256" key="4">
    <source>
        <dbReference type="ARBA" id="ARBA00023002"/>
    </source>
</evidence>
<dbReference type="PRINTS" id="PR01011">
    <property type="entry name" value="GLUTPROXDASE"/>
</dbReference>
<dbReference type="PANTHER" id="PTHR11592">
    <property type="entry name" value="GLUTATHIONE PEROXIDASE"/>
    <property type="match status" value="1"/>
</dbReference>
<dbReference type="GO" id="GO:0006979">
    <property type="term" value="P:response to oxidative stress"/>
    <property type="evidence" value="ECO:0007669"/>
    <property type="project" value="InterPro"/>
</dbReference>
<keyword evidence="3" id="KW-0712">Selenocysteine</keyword>
<dbReference type="PANTHER" id="PTHR11592:SF134">
    <property type="entry name" value="PHOSPHOLIPID HYDROPEROXIDE GLUTATHIONE PEROXIDASE"/>
    <property type="match status" value="1"/>
</dbReference>
<evidence type="ECO:0000313" key="7">
    <source>
        <dbReference type="RefSeq" id="XP_026743830.1"/>
    </source>
</evidence>
<evidence type="ECO:0000256" key="2">
    <source>
        <dbReference type="ARBA" id="ARBA00022559"/>
    </source>
</evidence>
<dbReference type="PIRSF" id="PIRSF000303">
    <property type="entry name" value="Glutathion_perox"/>
    <property type="match status" value="1"/>
</dbReference>
<dbReference type="KEGG" id="tnl:113505368"/>
<protein>
    <recommendedName>
        <fullName evidence="5">Glutathione peroxidase</fullName>
    </recommendedName>
</protein>
<dbReference type="GeneID" id="113505368"/>
<dbReference type="InterPro" id="IPR000889">
    <property type="entry name" value="Glutathione_peroxidase"/>
</dbReference>
<sequence>MARLNNPDYTNIKSIHELSVFNLKGEPVQLAIYKGHVCIIVNIATKSPFTDMHYKQFNGLMKTLGESKGLRILAFPCNQFGLEEPGTSEEIEEHAIKNNVLFDIYGKIEVNGENASPLYKYMKKHLSGNKTGDMIRWSYTKFIVTKAGVPVERFGPEIEPRTFEEILTPYW</sequence>
<dbReference type="RefSeq" id="XP_026743830.1">
    <property type="nucleotide sequence ID" value="XM_026888029.1"/>
</dbReference>
<comment type="similarity">
    <text evidence="1 5">Belongs to the glutathione peroxidase family.</text>
</comment>
<dbReference type="GO" id="GO:0004601">
    <property type="term" value="F:peroxidase activity"/>
    <property type="evidence" value="ECO:0007669"/>
    <property type="project" value="UniProtKB-KW"/>
</dbReference>
<dbReference type="OrthoDB" id="446890at2759"/>
<proteinExistence type="inferred from homology"/>
<dbReference type="InParanoid" id="A0A7E5WSQ8"/>
<accession>A0A7E5WSQ8</accession>
<dbReference type="Gene3D" id="3.40.30.10">
    <property type="entry name" value="Glutaredoxin"/>
    <property type="match status" value="1"/>
</dbReference>